<comment type="function">
    <text evidence="11">Catalyzes the conversion of oxaloacetate (OAA) to phosphoenolpyruvate (PEP), the rate-limiting step in the metabolic pathway that produces glucose from lactate and other precursors derived from the citric acid cycle.</text>
</comment>
<comment type="subunit">
    <text evidence="3 11">Monomer.</text>
</comment>
<dbReference type="GO" id="GO:0016301">
    <property type="term" value="F:kinase activity"/>
    <property type="evidence" value="ECO:0007669"/>
    <property type="project" value="UniProtKB-KW"/>
</dbReference>
<keyword evidence="5 11" id="KW-0479">Metal-binding</keyword>
<dbReference type="UniPathway" id="UPA00138"/>
<feature type="region of interest" description="Disordered" evidence="12">
    <location>
        <begin position="372"/>
        <end position="393"/>
    </location>
</feature>
<evidence type="ECO:0000256" key="7">
    <source>
        <dbReference type="ARBA" id="ARBA00022793"/>
    </source>
</evidence>
<dbReference type="GO" id="GO:0042594">
    <property type="term" value="P:response to starvation"/>
    <property type="evidence" value="ECO:0007669"/>
    <property type="project" value="TreeGrafter"/>
</dbReference>
<feature type="domain" description="Phosphoenolpyruvate carboxykinase GTP-utilising N-terminal" evidence="14">
    <location>
        <begin position="31"/>
        <end position="248"/>
    </location>
</feature>
<gene>
    <name evidence="11 15" type="primary">pckG</name>
    <name evidence="15" type="ORF">Acor_69210</name>
</gene>
<dbReference type="Pfam" id="PF17297">
    <property type="entry name" value="PEPCK_N"/>
    <property type="match status" value="1"/>
</dbReference>
<dbReference type="GO" id="GO:0006094">
    <property type="term" value="P:gluconeogenesis"/>
    <property type="evidence" value="ECO:0007669"/>
    <property type="project" value="UniProtKB-UniRule"/>
</dbReference>
<comment type="cofactor">
    <cofactor evidence="11">
        <name>Mn(2+)</name>
        <dbReference type="ChEBI" id="CHEBI:29035"/>
    </cofactor>
    <text evidence="11">Binds 1 Mn(2+) ion per subunit.</text>
</comment>
<feature type="binding site" evidence="11">
    <location>
        <position position="256"/>
    </location>
    <ligand>
        <name>Mn(2+)</name>
        <dbReference type="ChEBI" id="CHEBI:29035"/>
    </ligand>
</feature>
<name>A0A5M3WCN2_9ACTN</name>
<dbReference type="InterPro" id="IPR013035">
    <property type="entry name" value="PEP_carboxykinase_C"/>
</dbReference>
<dbReference type="Gene3D" id="3.40.449.10">
    <property type="entry name" value="Phosphoenolpyruvate Carboxykinase, domain 1"/>
    <property type="match status" value="1"/>
</dbReference>
<dbReference type="GO" id="GO:0019543">
    <property type="term" value="P:propionate catabolic process"/>
    <property type="evidence" value="ECO:0007669"/>
    <property type="project" value="TreeGrafter"/>
</dbReference>
<evidence type="ECO:0000256" key="6">
    <source>
        <dbReference type="ARBA" id="ARBA00022741"/>
    </source>
</evidence>
<feature type="active site" evidence="11">
    <location>
        <position position="280"/>
    </location>
</feature>
<keyword evidence="7 11" id="KW-0210">Decarboxylase</keyword>
<comment type="similarity">
    <text evidence="2 11">Belongs to the phosphoenolpyruvate carboxykinase [GTP] family.</text>
</comment>
<sequence>MSVIVTRNLMPTSEIADQLTHPTTHHELAAWVGQIAELTEPDRIVWCDGSEAEWTRLTNLLVDQGTFTRLVQRPNSFHAASDPSDVARVEDRTFICSEREADAGPTNNWIAPAEMRATFGELFRGSMRGRTMYVVPFCMGPLGGAISQLGVEITDSPYVVVSMRVMTRMGEDALRLIEERGDFVRAVHSVGAPLAPGQRDVPWPCSQTKYISHFPETREIWSYGSGYGGNALLGKKCYALRIASTMARDEGWLAEHMLILKLTPPDGEVRYVAAAFPSACGKTNLAMLQPTIPGWKVETIGDDIAWMRFGPDGRLHAINPEAGFFGVAPGTGEITNANAVRTLWGNSIFTNVALTADGDVWWEGLTERPPAGLTDWKGRPWTPDSPEPAAHPNARFTTPAEQCPTIAKEWQDPDGVPISAILFGGRRATAVPLVTESLSWDQGVFLGANVASEKTAAAEGKVGELRRDPFAMLPFCGYNMGDYFAHWIAMGRTRGAELPKIYYVNWFRKDEGGRFVWPGFGENSRVLKWIVDRLNGRADAVETPIGRLPVELDTEGLDIAADDLALLLTVDREVWREEAALVPGHFETFGDHLPKELWDEYHALVARLS</sequence>
<keyword evidence="6 11" id="KW-0547">Nucleotide-binding</keyword>
<dbReference type="InterPro" id="IPR008210">
    <property type="entry name" value="PEP_carboxykinase_N"/>
</dbReference>
<dbReference type="NCBIfam" id="NF003253">
    <property type="entry name" value="PRK04210.1"/>
    <property type="match status" value="1"/>
</dbReference>
<dbReference type="GO" id="GO:0005829">
    <property type="term" value="C:cytosol"/>
    <property type="evidence" value="ECO:0007669"/>
    <property type="project" value="TreeGrafter"/>
</dbReference>
<feature type="binding site" evidence="11">
    <location>
        <position position="88"/>
    </location>
    <ligand>
        <name>substrate</name>
    </ligand>
</feature>
<keyword evidence="15" id="KW-0670">Pyruvate</keyword>
<comment type="caution">
    <text evidence="15">The sequence shown here is derived from an EMBL/GenBank/DDBJ whole genome shotgun (WGS) entry which is preliminary data.</text>
</comment>
<reference evidence="15 16" key="1">
    <citation type="submission" date="2019-10" db="EMBL/GenBank/DDBJ databases">
        <title>Whole genome shotgun sequence of Acrocarpospora corrugata NBRC 13972.</title>
        <authorList>
            <person name="Ichikawa N."/>
            <person name="Kimura A."/>
            <person name="Kitahashi Y."/>
            <person name="Komaki H."/>
            <person name="Oguchi A."/>
        </authorList>
    </citation>
    <scope>NUCLEOTIDE SEQUENCE [LARGE SCALE GENOMIC DNA]</scope>
    <source>
        <strain evidence="15 16">NBRC 13972</strain>
    </source>
</reference>
<dbReference type="GO" id="GO:0005525">
    <property type="term" value="F:GTP binding"/>
    <property type="evidence" value="ECO:0007669"/>
    <property type="project" value="UniProtKB-UniRule"/>
</dbReference>
<evidence type="ECO:0000256" key="8">
    <source>
        <dbReference type="ARBA" id="ARBA00023134"/>
    </source>
</evidence>
<dbReference type="PANTHER" id="PTHR11561">
    <property type="entry name" value="PHOSPHOENOLPYRUVATE CARBOXYKINASE"/>
    <property type="match status" value="1"/>
</dbReference>
<dbReference type="InterPro" id="IPR018091">
    <property type="entry name" value="PEP_carboxykin_GTP_CS"/>
</dbReference>
<dbReference type="PANTHER" id="PTHR11561:SF0">
    <property type="entry name" value="PHOSPHOENOLPYRUVATE CARBOXYKINASE [GTP]-RELATED"/>
    <property type="match status" value="1"/>
</dbReference>
<protein>
    <recommendedName>
        <fullName evidence="11">Phosphoenolpyruvate carboxykinase [GTP]</fullName>
        <shortName evidence="11">PEP carboxykinase</shortName>
        <shortName evidence="11">PEPCK</shortName>
        <ecNumber evidence="11">4.1.1.32</ecNumber>
    </recommendedName>
    <alternativeName>
        <fullName evidence="11">GTP-dependent phosphoenolpyruvate carboxykinase</fullName>
        <shortName evidence="11">GTP-PEPCK</shortName>
    </alternativeName>
</protein>
<dbReference type="Pfam" id="PF00821">
    <property type="entry name" value="PEPCK_GTP"/>
    <property type="match status" value="1"/>
</dbReference>
<proteinExistence type="inferred from homology"/>
<dbReference type="SUPFAM" id="SSF68923">
    <property type="entry name" value="PEP carboxykinase N-terminal domain"/>
    <property type="match status" value="1"/>
</dbReference>
<evidence type="ECO:0000313" key="16">
    <source>
        <dbReference type="Proteomes" id="UP000334990"/>
    </source>
</evidence>
<dbReference type="EC" id="4.1.1.32" evidence="11"/>
<dbReference type="PIRSF" id="PIRSF001348">
    <property type="entry name" value="PEP_carboxykinase_GTP"/>
    <property type="match status" value="1"/>
</dbReference>
<keyword evidence="10 11" id="KW-0456">Lyase</keyword>
<feature type="binding site" evidence="11">
    <location>
        <position position="395"/>
    </location>
    <ligand>
        <name>GTP</name>
        <dbReference type="ChEBI" id="CHEBI:37565"/>
    </ligand>
</feature>
<evidence type="ECO:0000256" key="9">
    <source>
        <dbReference type="ARBA" id="ARBA00023211"/>
    </source>
</evidence>
<evidence type="ECO:0000313" key="15">
    <source>
        <dbReference type="EMBL" id="GES04853.1"/>
    </source>
</evidence>
<keyword evidence="9 11" id="KW-0464">Manganese</keyword>
<keyword evidence="16" id="KW-1185">Reference proteome</keyword>
<dbReference type="GO" id="GO:0004613">
    <property type="term" value="F:phosphoenolpyruvate carboxykinase (GTP) activity"/>
    <property type="evidence" value="ECO:0007669"/>
    <property type="project" value="UniProtKB-UniRule"/>
</dbReference>
<dbReference type="GO" id="GO:0071333">
    <property type="term" value="P:cellular response to glucose stimulus"/>
    <property type="evidence" value="ECO:0007669"/>
    <property type="project" value="TreeGrafter"/>
</dbReference>
<feature type="binding site" evidence="11">
    <location>
        <begin position="393"/>
        <end position="395"/>
    </location>
    <ligand>
        <name>substrate</name>
    </ligand>
</feature>
<dbReference type="GO" id="GO:0006107">
    <property type="term" value="P:oxaloacetate metabolic process"/>
    <property type="evidence" value="ECO:0007669"/>
    <property type="project" value="TreeGrafter"/>
</dbReference>
<dbReference type="CDD" id="cd00819">
    <property type="entry name" value="PEPCK_GTP"/>
    <property type="match status" value="1"/>
</dbReference>
<dbReference type="SUPFAM" id="SSF53795">
    <property type="entry name" value="PEP carboxykinase-like"/>
    <property type="match status" value="1"/>
</dbReference>
<dbReference type="AlphaFoldDB" id="A0A5M3WCN2"/>
<evidence type="ECO:0000256" key="2">
    <source>
        <dbReference type="ARBA" id="ARBA00005796"/>
    </source>
</evidence>
<dbReference type="GO" id="GO:0030145">
    <property type="term" value="F:manganese ion binding"/>
    <property type="evidence" value="ECO:0007669"/>
    <property type="project" value="UniProtKB-UniRule"/>
</dbReference>
<dbReference type="HAMAP" id="MF_00452">
    <property type="entry name" value="PEPCK_GTP"/>
    <property type="match status" value="1"/>
</dbReference>
<evidence type="ECO:0000256" key="1">
    <source>
        <dbReference type="ARBA" id="ARBA00004742"/>
    </source>
</evidence>
<feature type="binding site" evidence="11">
    <location>
        <begin position="227"/>
        <end position="229"/>
    </location>
    <ligand>
        <name>substrate</name>
    </ligand>
</feature>
<evidence type="ECO:0000256" key="10">
    <source>
        <dbReference type="ARBA" id="ARBA00023239"/>
    </source>
</evidence>
<keyword evidence="11" id="KW-0963">Cytoplasm</keyword>
<feature type="binding site" evidence="11">
    <location>
        <begin position="279"/>
        <end position="284"/>
    </location>
    <ligand>
        <name>GTP</name>
        <dbReference type="ChEBI" id="CHEBI:37565"/>
    </ligand>
</feature>
<comment type="subcellular location">
    <subcellularLocation>
        <location evidence="11">Cytoplasm</location>
    </subcellularLocation>
</comment>
<feature type="binding site" evidence="11">
    <location>
        <position position="278"/>
    </location>
    <ligand>
        <name>substrate</name>
    </ligand>
</feature>
<evidence type="ECO:0000259" key="14">
    <source>
        <dbReference type="Pfam" id="PF17297"/>
    </source>
</evidence>
<organism evidence="15 16">
    <name type="scientific">Acrocarpospora corrugata</name>
    <dbReference type="NCBI Taxonomy" id="35763"/>
    <lineage>
        <taxon>Bacteria</taxon>
        <taxon>Bacillati</taxon>
        <taxon>Actinomycetota</taxon>
        <taxon>Actinomycetes</taxon>
        <taxon>Streptosporangiales</taxon>
        <taxon>Streptosporangiaceae</taxon>
        <taxon>Acrocarpospora</taxon>
    </lineage>
</organism>
<dbReference type="InterPro" id="IPR035077">
    <property type="entry name" value="PEP_carboxykinase_GTP_C"/>
</dbReference>
<dbReference type="InterPro" id="IPR008209">
    <property type="entry name" value="PEP_carboxykinase_GTP"/>
</dbReference>
<dbReference type="GO" id="GO:0046327">
    <property type="term" value="P:glycerol biosynthetic process from pyruvate"/>
    <property type="evidence" value="ECO:0007669"/>
    <property type="project" value="TreeGrafter"/>
</dbReference>
<feature type="binding site" evidence="11">
    <location>
        <position position="426"/>
    </location>
    <ligand>
        <name>GTP</name>
        <dbReference type="ChEBI" id="CHEBI:37565"/>
    </ligand>
</feature>
<dbReference type="PROSITE" id="PS00505">
    <property type="entry name" value="PEPCK_GTP"/>
    <property type="match status" value="1"/>
</dbReference>
<comment type="catalytic activity">
    <reaction evidence="11">
        <text>oxaloacetate + GTP = phosphoenolpyruvate + GDP + CO2</text>
        <dbReference type="Rhea" id="RHEA:10388"/>
        <dbReference type="ChEBI" id="CHEBI:16452"/>
        <dbReference type="ChEBI" id="CHEBI:16526"/>
        <dbReference type="ChEBI" id="CHEBI:37565"/>
        <dbReference type="ChEBI" id="CHEBI:58189"/>
        <dbReference type="ChEBI" id="CHEBI:58702"/>
        <dbReference type="EC" id="4.1.1.32"/>
    </reaction>
</comment>
<dbReference type="InterPro" id="IPR035078">
    <property type="entry name" value="PEP_carboxykinase_GTP_N"/>
</dbReference>
<feature type="binding site" evidence="11">
    <location>
        <position position="236"/>
    </location>
    <ligand>
        <name>Mn(2+)</name>
        <dbReference type="ChEBI" id="CHEBI:29035"/>
    </ligand>
</feature>
<feature type="binding site" evidence="11">
    <location>
        <position position="303"/>
    </location>
    <ligand>
        <name>Mn(2+)</name>
        <dbReference type="ChEBI" id="CHEBI:29035"/>
    </ligand>
</feature>
<dbReference type="FunFam" id="3.40.449.10:FF:000005">
    <property type="entry name" value="Phosphoenolpyruvate carboxykinase [GTP]"/>
    <property type="match status" value="1"/>
</dbReference>
<evidence type="ECO:0000256" key="5">
    <source>
        <dbReference type="ARBA" id="ARBA00022723"/>
    </source>
</evidence>
<keyword evidence="15" id="KW-0808">Transferase</keyword>
<dbReference type="EMBL" id="BLAD01000088">
    <property type="protein sequence ID" value="GES04853.1"/>
    <property type="molecule type" value="Genomic_DNA"/>
</dbReference>
<feature type="binding site" evidence="11">
    <location>
        <begin position="520"/>
        <end position="523"/>
    </location>
    <ligand>
        <name>GTP</name>
        <dbReference type="ChEBI" id="CHEBI:37565"/>
    </ligand>
</feature>
<keyword evidence="15" id="KW-0418">Kinase</keyword>
<evidence type="ECO:0000256" key="11">
    <source>
        <dbReference type="HAMAP-Rule" id="MF_00452"/>
    </source>
</evidence>
<accession>A0A5M3WCN2</accession>
<dbReference type="Proteomes" id="UP000334990">
    <property type="component" value="Unassembled WGS sequence"/>
</dbReference>
<evidence type="ECO:0000259" key="13">
    <source>
        <dbReference type="Pfam" id="PF00821"/>
    </source>
</evidence>
<dbReference type="Gene3D" id="2.170.8.10">
    <property type="entry name" value="Phosphoenolpyruvate Carboxykinase, domain 2"/>
    <property type="match status" value="1"/>
</dbReference>
<dbReference type="Gene3D" id="3.90.228.20">
    <property type="match status" value="1"/>
</dbReference>
<evidence type="ECO:0000256" key="12">
    <source>
        <dbReference type="SAM" id="MobiDB-lite"/>
    </source>
</evidence>
<evidence type="ECO:0000256" key="3">
    <source>
        <dbReference type="ARBA" id="ARBA00011245"/>
    </source>
</evidence>
<keyword evidence="8 11" id="KW-0342">GTP-binding</keyword>
<evidence type="ECO:0000256" key="4">
    <source>
        <dbReference type="ARBA" id="ARBA00022432"/>
    </source>
</evidence>
<comment type="pathway">
    <text evidence="1 11">Carbohydrate biosynthesis; gluconeogenesis.</text>
</comment>
<keyword evidence="4 11" id="KW-0312">Gluconeogenesis</keyword>
<dbReference type="GO" id="GO:0033993">
    <property type="term" value="P:response to lipid"/>
    <property type="evidence" value="ECO:0007669"/>
    <property type="project" value="TreeGrafter"/>
</dbReference>
<feature type="domain" description="Phosphoenolpyruvate carboxykinase C-terminal P-loop" evidence="13">
    <location>
        <begin position="252"/>
        <end position="605"/>
    </location>
</feature>